<dbReference type="Proteomes" id="UP000290796">
    <property type="component" value="Segment"/>
</dbReference>
<gene>
    <name evidence="1" type="primary">14</name>
    <name evidence="1" type="ORF">SEA_EURATIS_14</name>
</gene>
<reference evidence="1 2" key="1">
    <citation type="submission" date="2019-01" db="EMBL/GenBank/DDBJ databases">
        <authorList>
            <person name="Russe A."/>
            <person name="Sprabary S.L."/>
            <person name="Nayek S."/>
            <person name="Klug H.M."/>
            <person name="Layton S.R."/>
            <person name="Kim T."/>
            <person name="Hughes L.E."/>
            <person name="Garlena R.A."/>
            <person name="Russell D.A."/>
            <person name="Pope W.H."/>
            <person name="Jacobs-Sera D."/>
            <person name="Hatfull G.F."/>
        </authorList>
    </citation>
    <scope>NUCLEOTIDE SEQUENCE [LARGE SCALE GENOMIC DNA]</scope>
</reference>
<evidence type="ECO:0000313" key="1">
    <source>
        <dbReference type="EMBL" id="QAX94009.1"/>
    </source>
</evidence>
<organism evidence="1 2">
    <name type="scientific">Streptomyces phage Euratis</name>
    <dbReference type="NCBI Taxonomy" id="2510569"/>
    <lineage>
        <taxon>Viruses</taxon>
        <taxon>Duplodnaviria</taxon>
        <taxon>Heunggongvirae</taxon>
        <taxon>Uroviricota</taxon>
        <taxon>Caudoviricetes</taxon>
        <taxon>Colingsworthviridae</taxon>
        <taxon>Vashvirus</taxon>
        <taxon>Vashvirus euratis</taxon>
    </lineage>
</organism>
<proteinExistence type="predicted"/>
<evidence type="ECO:0000313" key="2">
    <source>
        <dbReference type="Proteomes" id="UP000290796"/>
    </source>
</evidence>
<dbReference type="EMBL" id="MK450426">
    <property type="protein sequence ID" value="QAX94009.1"/>
    <property type="molecule type" value="Genomic_DNA"/>
</dbReference>
<name>A0A411B0X7_9CAUD</name>
<sequence length="331" mass="34948">MGSFAWFQDGVGYGAADLANWQSLNFPRGQFRHLFANTSQFLANSNQTNRTVTVGAGSVFVGGATSGGTWAYSDGGTLNVPTASNDNPRKDLIVARLTTAAVDGSNGLAIEVVQGTPAASPQLPARPNNAVAIAILDVPKATTTFTLTPCRTTGQFTDQAALVNGHLAIDWAAQLPVASAFPVGFTLYDYGTNQRWIRKNDGTWFTQDFGPWVLVTPVNFQVGTTNITTSGSLYVRESSSYWEFSGRLDFSPSWTPTGIVSSVGSVPSTISRPTQHTYTIVGQSYSAGSKNGGTARMAYTTTGGVELAADPNSALAAIYVNAQLSKSPFNS</sequence>
<protein>
    <submittedName>
        <fullName evidence="1">Minor tail protein</fullName>
    </submittedName>
</protein>
<keyword evidence="2" id="KW-1185">Reference proteome</keyword>
<accession>A0A411B0X7</accession>